<dbReference type="Pfam" id="PF12867">
    <property type="entry name" value="DinB_2"/>
    <property type="match status" value="1"/>
</dbReference>
<accession>A0A6J4JEM8</accession>
<dbReference type="AlphaFoldDB" id="A0A6J4JEM8"/>
<proteinExistence type="predicted"/>
<evidence type="ECO:0000259" key="1">
    <source>
        <dbReference type="Pfam" id="PF12867"/>
    </source>
</evidence>
<dbReference type="InterPro" id="IPR024775">
    <property type="entry name" value="DinB-like"/>
</dbReference>
<dbReference type="SUPFAM" id="SSF109854">
    <property type="entry name" value="DinB/YfiT-like putative metalloenzymes"/>
    <property type="match status" value="1"/>
</dbReference>
<gene>
    <name evidence="2" type="ORF">AVDCRST_MAG26-3076</name>
</gene>
<dbReference type="EMBL" id="CADCTK010000715">
    <property type="protein sequence ID" value="CAA9276175.1"/>
    <property type="molecule type" value="Genomic_DNA"/>
</dbReference>
<feature type="domain" description="DinB-like" evidence="1">
    <location>
        <begin position="12"/>
        <end position="151"/>
    </location>
</feature>
<dbReference type="InterPro" id="IPR034660">
    <property type="entry name" value="DinB/YfiT-like"/>
</dbReference>
<evidence type="ECO:0000313" key="2">
    <source>
        <dbReference type="EMBL" id="CAA9276175.1"/>
    </source>
</evidence>
<reference evidence="2" key="1">
    <citation type="submission" date="2020-02" db="EMBL/GenBank/DDBJ databases">
        <authorList>
            <person name="Meier V. D."/>
        </authorList>
    </citation>
    <scope>NUCLEOTIDE SEQUENCE</scope>
    <source>
        <strain evidence="2">AVDCRST_MAG26</strain>
    </source>
</reference>
<protein>
    <recommendedName>
        <fullName evidence="1">DinB-like domain-containing protein</fullName>
    </recommendedName>
</protein>
<sequence length="174" mass="20150">MNSFWKTIIWQQFGAAIDTLDDALRACPDDLWHARLWDNPSERPEYSQVWYCAYHTLFWLDLYLTGAEEGFAPPDPFTLIEMEEDGLPDRSYTRDELQAYLAYGRRKCQATIEALTDETAHRRCRFGWGEVSFVELQLYSMRHVQEHAAQLSLLLGQRGVSGPNWVGTARNRAA</sequence>
<dbReference type="Gene3D" id="1.20.120.450">
    <property type="entry name" value="dinb family like domain"/>
    <property type="match status" value="1"/>
</dbReference>
<organism evidence="2">
    <name type="scientific">uncultured Chloroflexia bacterium</name>
    <dbReference type="NCBI Taxonomy" id="1672391"/>
    <lineage>
        <taxon>Bacteria</taxon>
        <taxon>Bacillati</taxon>
        <taxon>Chloroflexota</taxon>
        <taxon>Chloroflexia</taxon>
        <taxon>environmental samples</taxon>
    </lineage>
</organism>
<name>A0A6J4JEM8_9CHLR</name>